<comment type="caution">
    <text evidence="3">The sequence shown here is derived from an EMBL/GenBank/DDBJ whole genome shotgun (WGS) entry which is preliminary data.</text>
</comment>
<dbReference type="InterPro" id="IPR003607">
    <property type="entry name" value="HD/PDEase_dom"/>
</dbReference>
<dbReference type="CDD" id="cd00077">
    <property type="entry name" value="HDc"/>
    <property type="match status" value="1"/>
</dbReference>
<dbReference type="PROSITE" id="PS51832">
    <property type="entry name" value="HD_GYP"/>
    <property type="match status" value="1"/>
</dbReference>
<evidence type="ECO:0000313" key="4">
    <source>
        <dbReference type="Proteomes" id="UP000574067"/>
    </source>
</evidence>
<evidence type="ECO:0000259" key="2">
    <source>
        <dbReference type="PROSITE" id="PS51832"/>
    </source>
</evidence>
<gene>
    <name evidence="3" type="ORF">HHL10_14550</name>
</gene>
<feature type="domain" description="HD-GYP" evidence="2">
    <location>
        <begin position="197"/>
        <end position="392"/>
    </location>
</feature>
<proteinExistence type="predicted"/>
<dbReference type="GO" id="GO:0008081">
    <property type="term" value="F:phosphoric diester hydrolase activity"/>
    <property type="evidence" value="ECO:0007669"/>
    <property type="project" value="UniProtKB-ARBA"/>
</dbReference>
<dbReference type="InterPro" id="IPR006675">
    <property type="entry name" value="HDIG_dom"/>
</dbReference>
<evidence type="ECO:0000313" key="3">
    <source>
        <dbReference type="EMBL" id="NML16198.1"/>
    </source>
</evidence>
<dbReference type="PANTHER" id="PTHR45228">
    <property type="entry name" value="CYCLIC DI-GMP PHOSPHODIESTERASE TM_0186-RELATED"/>
    <property type="match status" value="1"/>
</dbReference>
<dbReference type="InterPro" id="IPR037522">
    <property type="entry name" value="HD_GYP_dom"/>
</dbReference>
<dbReference type="Pfam" id="PF13487">
    <property type="entry name" value="HD_5"/>
    <property type="match status" value="1"/>
</dbReference>
<dbReference type="Proteomes" id="UP000574067">
    <property type="component" value="Unassembled WGS sequence"/>
</dbReference>
<dbReference type="PANTHER" id="PTHR45228:SF4">
    <property type="entry name" value="LIPOPROTEIN"/>
    <property type="match status" value="1"/>
</dbReference>
<dbReference type="InterPro" id="IPR052020">
    <property type="entry name" value="Cyclic_di-GMP/3'3'-cGAMP_PDE"/>
</dbReference>
<dbReference type="AlphaFoldDB" id="A0A848FA99"/>
<evidence type="ECO:0000256" key="1">
    <source>
        <dbReference type="SAM" id="MobiDB-lite"/>
    </source>
</evidence>
<feature type="region of interest" description="Disordered" evidence="1">
    <location>
        <begin position="78"/>
        <end position="147"/>
    </location>
</feature>
<accession>A0A848FA99</accession>
<reference evidence="3 4" key="1">
    <citation type="submission" date="2020-04" db="EMBL/GenBank/DDBJ databases">
        <title>Azohydromonas sp. isolated from soil.</title>
        <authorList>
            <person name="Dahal R.H."/>
        </authorList>
    </citation>
    <scope>NUCLEOTIDE SEQUENCE [LARGE SCALE GENOMIC DNA]</scope>
    <source>
        <strain evidence="3 4">G-1-1-14</strain>
    </source>
</reference>
<sequence length="477" mass="51826">MYVQLELSWISHPFPRSSFVISSQAQIETIRGLGLERVRWDPNRSEMRRVRAALAATAAAGGAAPARRPSWLVAEAREAEPGEAPTVPDAGVSPAAPAAQAQDPGVEPMAPEPSEPAGGAEAGAAAAAQGAAVAESPQETARRQRRQTLALQRAAQQECERCYAEATRGWRDASELLRANEPAAARERTQALTGELLQQMLSDPQSCIRLLTESAGDRSSAHALNVTVLSLLLGRLLNFTEPELQVLGMGALLHDIGKIDVPERLRYLEEGFSPSELKIYRDHVALGVVHGRRMGLEPTALLVIGQHHELADGSGFPQRLELSRLTMSARIVALVNRYDNLCNRPLPAASLTPHEALSLLFTQGPTKHDPWLMGAFVRMMGVYPAGSVVQLSDERYALVTSVNAGRPLRPRVLVYDARVPRDEALLLDLEHEPGVAIRRSLKPSQLPREVQNYLGASQRVAYFFDAAPAPLAQERIA</sequence>
<dbReference type="Gene3D" id="1.10.3210.10">
    <property type="entry name" value="Hypothetical protein af1432"/>
    <property type="match status" value="1"/>
</dbReference>
<dbReference type="Pfam" id="PF11871">
    <property type="entry name" value="DUF3391"/>
    <property type="match status" value="1"/>
</dbReference>
<dbReference type="SMART" id="SM00471">
    <property type="entry name" value="HDc"/>
    <property type="match status" value="1"/>
</dbReference>
<dbReference type="InterPro" id="IPR021812">
    <property type="entry name" value="DUF3391"/>
</dbReference>
<feature type="compositionally biased region" description="Low complexity" evidence="1">
    <location>
        <begin position="82"/>
        <end position="105"/>
    </location>
</feature>
<dbReference type="NCBIfam" id="TIGR00277">
    <property type="entry name" value="HDIG"/>
    <property type="match status" value="1"/>
</dbReference>
<organism evidence="3 4">
    <name type="scientific">Azohydromonas caseinilytica</name>
    <dbReference type="NCBI Taxonomy" id="2728836"/>
    <lineage>
        <taxon>Bacteria</taxon>
        <taxon>Pseudomonadati</taxon>
        <taxon>Pseudomonadota</taxon>
        <taxon>Betaproteobacteria</taxon>
        <taxon>Burkholderiales</taxon>
        <taxon>Sphaerotilaceae</taxon>
        <taxon>Azohydromonas</taxon>
    </lineage>
</organism>
<dbReference type="EMBL" id="JABBFW010000009">
    <property type="protein sequence ID" value="NML16198.1"/>
    <property type="molecule type" value="Genomic_DNA"/>
</dbReference>
<keyword evidence="4" id="KW-1185">Reference proteome</keyword>
<protein>
    <submittedName>
        <fullName evidence="3">DUF3391 domain-containing protein</fullName>
    </submittedName>
</protein>
<dbReference type="SUPFAM" id="SSF109604">
    <property type="entry name" value="HD-domain/PDEase-like"/>
    <property type="match status" value="1"/>
</dbReference>
<feature type="compositionally biased region" description="Low complexity" evidence="1">
    <location>
        <begin position="115"/>
        <end position="139"/>
    </location>
</feature>
<name>A0A848FA99_9BURK</name>